<dbReference type="PANTHER" id="PTHR10174:SF224">
    <property type="entry name" value="RETINOL-BINDING PROTEIN PINTA"/>
    <property type="match status" value="1"/>
</dbReference>
<protein>
    <submittedName>
        <fullName evidence="2">Unkown protein</fullName>
    </submittedName>
</protein>
<dbReference type="InterPro" id="IPR036865">
    <property type="entry name" value="CRAL-TRIO_dom_sf"/>
</dbReference>
<accession>R4WEH5</accession>
<dbReference type="SUPFAM" id="SSF52087">
    <property type="entry name" value="CRAL/TRIO domain"/>
    <property type="match status" value="1"/>
</dbReference>
<dbReference type="GO" id="GO:1902936">
    <property type="term" value="F:phosphatidylinositol bisphosphate binding"/>
    <property type="evidence" value="ECO:0007669"/>
    <property type="project" value="TreeGrafter"/>
</dbReference>
<dbReference type="AlphaFoldDB" id="R4WEH5"/>
<proteinExistence type="evidence at transcript level"/>
<reference evidence="2" key="1">
    <citation type="journal article" date="2013" name="PLoS ONE">
        <title>Gene expression in gut symbiotic organ of stinkbug affected by extracellular bacterial symbiont.</title>
        <authorList>
            <person name="Futahashi R."/>
            <person name="Tanaka K."/>
            <person name="Tanahashi M."/>
            <person name="Nikoh N."/>
            <person name="Kikuchi Y."/>
            <person name="Lee B.L."/>
            <person name="Fukatsu T."/>
        </authorList>
    </citation>
    <scope>NUCLEOTIDE SEQUENCE</scope>
    <source>
        <tissue evidence="2">Midgut</tissue>
    </source>
</reference>
<name>R4WEH5_RIPPE</name>
<dbReference type="Gene3D" id="1.10.8.20">
    <property type="entry name" value="N-terminal domain of phosphatidylinositol transfer protein sec14p"/>
    <property type="match status" value="1"/>
</dbReference>
<dbReference type="Gene3D" id="3.40.525.10">
    <property type="entry name" value="CRAL-TRIO lipid binding domain"/>
    <property type="match status" value="1"/>
</dbReference>
<feature type="domain" description="CRAL-TRIO" evidence="1">
    <location>
        <begin position="112"/>
        <end position="196"/>
    </location>
</feature>
<organism evidence="2">
    <name type="scientific">Riptortus pedestris</name>
    <name type="common">Bean bug</name>
    <dbReference type="NCBI Taxonomy" id="329032"/>
    <lineage>
        <taxon>Eukaryota</taxon>
        <taxon>Metazoa</taxon>
        <taxon>Ecdysozoa</taxon>
        <taxon>Arthropoda</taxon>
        <taxon>Hexapoda</taxon>
        <taxon>Insecta</taxon>
        <taxon>Pterygota</taxon>
        <taxon>Neoptera</taxon>
        <taxon>Paraneoptera</taxon>
        <taxon>Hemiptera</taxon>
        <taxon>Heteroptera</taxon>
        <taxon>Panheteroptera</taxon>
        <taxon>Pentatomomorpha</taxon>
        <taxon>Coreoidea</taxon>
        <taxon>Alydidae</taxon>
        <taxon>Riptortus</taxon>
    </lineage>
</organism>
<dbReference type="EMBL" id="AK418415">
    <property type="protein sequence ID" value="BAN21589.1"/>
    <property type="molecule type" value="mRNA"/>
</dbReference>
<evidence type="ECO:0000313" key="2">
    <source>
        <dbReference type="EMBL" id="BAN21589.1"/>
    </source>
</evidence>
<sequence length="200" mass="23359">MAASDSTPRQGGKKVKFPWKKTISKEYEENAELKKEDVEALNEWMKSTEYLPSIDDELIAHFLHACFYDIDKTKKAIDYYYTSRIKSPIFYTNLDPTSQELQNTIKNVLLFAPLPQLDKDGNKVFVFKYREGCLEQFNYVDTCRWMMMATFYNLWSNETNTGIISIFDTRDISLSHFPQASFSDVRDFSNIGKYGTPLRI</sequence>
<evidence type="ECO:0000259" key="1">
    <source>
        <dbReference type="Pfam" id="PF00650"/>
    </source>
</evidence>
<dbReference type="GO" id="GO:0016020">
    <property type="term" value="C:membrane"/>
    <property type="evidence" value="ECO:0007669"/>
    <property type="project" value="TreeGrafter"/>
</dbReference>
<dbReference type="PANTHER" id="PTHR10174">
    <property type="entry name" value="ALPHA-TOCOPHEROL TRANSFER PROTEIN-RELATED"/>
    <property type="match status" value="1"/>
</dbReference>
<dbReference type="SUPFAM" id="SSF46938">
    <property type="entry name" value="CRAL/TRIO N-terminal domain"/>
    <property type="match status" value="1"/>
</dbReference>
<dbReference type="Pfam" id="PF00650">
    <property type="entry name" value="CRAL_TRIO"/>
    <property type="match status" value="1"/>
</dbReference>
<dbReference type="InterPro" id="IPR036273">
    <property type="entry name" value="CRAL/TRIO_N_dom_sf"/>
</dbReference>
<dbReference type="InterPro" id="IPR001251">
    <property type="entry name" value="CRAL-TRIO_dom"/>
</dbReference>
<feature type="non-terminal residue" evidence="2">
    <location>
        <position position="200"/>
    </location>
</feature>